<organism evidence="15 16">
    <name type="scientific">Synoicihabitans lomoniglobus</name>
    <dbReference type="NCBI Taxonomy" id="2909285"/>
    <lineage>
        <taxon>Bacteria</taxon>
        <taxon>Pseudomonadati</taxon>
        <taxon>Verrucomicrobiota</taxon>
        <taxon>Opitutia</taxon>
        <taxon>Opitutales</taxon>
        <taxon>Opitutaceae</taxon>
        <taxon>Synoicihabitans</taxon>
    </lineage>
</organism>
<dbReference type="FunFam" id="3.90.580.10:FF:000001">
    <property type="entry name" value="DNA primase"/>
    <property type="match status" value="1"/>
</dbReference>
<evidence type="ECO:0000256" key="12">
    <source>
        <dbReference type="HAMAP-Rule" id="MF_00974"/>
    </source>
</evidence>
<dbReference type="EMBL" id="CP119075">
    <property type="protein sequence ID" value="WED63505.1"/>
    <property type="molecule type" value="Genomic_DNA"/>
</dbReference>
<dbReference type="GO" id="GO:1990077">
    <property type="term" value="C:primosome complex"/>
    <property type="evidence" value="ECO:0007669"/>
    <property type="project" value="UniProtKB-KW"/>
</dbReference>
<dbReference type="InterPro" id="IPR037068">
    <property type="entry name" value="DNA_primase_core_N_sf"/>
</dbReference>
<evidence type="ECO:0000256" key="3">
    <source>
        <dbReference type="ARBA" id="ARBA00022679"/>
    </source>
</evidence>
<evidence type="ECO:0000256" key="10">
    <source>
        <dbReference type="ARBA" id="ARBA00023125"/>
    </source>
</evidence>
<dbReference type="InterPro" id="IPR034151">
    <property type="entry name" value="TOPRIM_DnaG_bac"/>
</dbReference>
<dbReference type="AlphaFoldDB" id="A0AAE9ZVC3"/>
<evidence type="ECO:0000256" key="11">
    <source>
        <dbReference type="ARBA" id="ARBA00023163"/>
    </source>
</evidence>
<keyword evidence="16" id="KW-1185">Reference proteome</keyword>
<keyword evidence="4 12" id="KW-0548">Nucleotidyltransferase</keyword>
<dbReference type="Pfam" id="PF13155">
    <property type="entry name" value="Toprim_2"/>
    <property type="match status" value="1"/>
</dbReference>
<comment type="domain">
    <text evidence="12">Contains an N-terminal zinc-binding domain, a central core domain that contains the primase activity, and a C-terminal DnaB-binding domain.</text>
</comment>
<comment type="similarity">
    <text evidence="12">Belongs to the DnaG primase family.</text>
</comment>
<comment type="cofactor">
    <cofactor evidence="12">
        <name>Zn(2+)</name>
        <dbReference type="ChEBI" id="CHEBI:29105"/>
    </cofactor>
    <text evidence="12">Binds 1 zinc ion per monomer.</text>
</comment>
<evidence type="ECO:0000256" key="2">
    <source>
        <dbReference type="ARBA" id="ARBA00022515"/>
    </source>
</evidence>
<dbReference type="RefSeq" id="WP_330929116.1">
    <property type="nucleotide sequence ID" value="NZ_CP119075.1"/>
</dbReference>
<keyword evidence="11 12" id="KW-0804">Transcription</keyword>
<dbReference type="InterPro" id="IPR050219">
    <property type="entry name" value="DnaG_primase"/>
</dbReference>
<dbReference type="PANTHER" id="PTHR30313:SF2">
    <property type="entry name" value="DNA PRIMASE"/>
    <property type="match status" value="1"/>
</dbReference>
<dbReference type="SUPFAM" id="SSF56731">
    <property type="entry name" value="DNA primase core"/>
    <property type="match status" value="1"/>
</dbReference>
<evidence type="ECO:0000313" key="15">
    <source>
        <dbReference type="EMBL" id="WED63505.1"/>
    </source>
</evidence>
<dbReference type="KEGG" id="slom:PXH66_14290"/>
<dbReference type="GO" id="GO:0003677">
    <property type="term" value="F:DNA binding"/>
    <property type="evidence" value="ECO:0007669"/>
    <property type="project" value="UniProtKB-KW"/>
</dbReference>
<dbReference type="Pfam" id="PF08275">
    <property type="entry name" value="DNAG_N"/>
    <property type="match status" value="1"/>
</dbReference>
<feature type="domain" description="Toprim" evidence="14">
    <location>
        <begin position="274"/>
        <end position="344"/>
    </location>
</feature>
<keyword evidence="7 12" id="KW-0863">Zinc-finger</keyword>
<keyword evidence="5 12" id="KW-0235">DNA replication</keyword>
<name>A0AAE9ZVC3_9BACT</name>
<dbReference type="InterPro" id="IPR006295">
    <property type="entry name" value="DNA_primase_DnaG"/>
</dbReference>
<evidence type="ECO:0000256" key="4">
    <source>
        <dbReference type="ARBA" id="ARBA00022695"/>
    </source>
</evidence>
<evidence type="ECO:0000259" key="13">
    <source>
        <dbReference type="SMART" id="SM00400"/>
    </source>
</evidence>
<reference evidence="15" key="1">
    <citation type="submission" date="2023-03" db="EMBL/GenBank/DDBJ databases">
        <title>Lomoglobus Profundus gen. nov., sp. nov., a novel member of the phylum Verrucomicrobia, isolated from deep-marine sediment of South China Sea.</title>
        <authorList>
            <person name="Ahmad T."/>
            <person name="Ishaq S.E."/>
            <person name="Wang F."/>
        </authorList>
    </citation>
    <scope>NUCLEOTIDE SEQUENCE</scope>
    <source>
        <strain evidence="15">LMO-M01</strain>
    </source>
</reference>
<keyword evidence="6 12" id="KW-0479">Metal-binding</keyword>
<sequence length="620" mass="69035">MPLVKPTCVRDLRARVNIVDVISRSVTLKKAGSRFKGLCPFHQEKSPSFHVNPDMGVYKCFGCGKSGDLITFVRETEGLNFIESVEALGQRFNVPIEYENGAGPSREERSLRQEIFELHEITAQHYHECFRAANDVGNWMRDYWENHRRFTPELAEEFKIGAVGADGSGLGGVLMKHGFSEAALRQCGLFFIYEDAALTLHSLRPRFRGRLMIPIRDHQGRVVAFTARQTELTPDNDPAKDAKYVNSPETPIFVKGNLLFNLDRARTAAGEGHPFVMVEGQLDALRCWSVGLKTAIAPQGTAITETQLALLRRYHNQVECFFDGDGAGQKAALRFLPMALKAGMEVRFLTSKGDAKLDPDLLFLERGLAGYDDVKAASQTAMEFAGHALLPDGRKSSAERKAAAVQPLFEIIIAAESEVARSEFINEASRRLGLSALALTRDFEQFRQRGSRYAPVHREEPAPPPAPTGPQTISPEHHLLLLCLHFEQLGKPISHILPHDWVDAAEPAGALLNRFLAEFEHDAWPGAAHLSETDLLETEAEKTLVASLLFDAPSIEDPFKAAEEGLQKLRDRTLRLRLRQIELALSNPASDIQPDAFSLLKSRSELQRQLRQPLRLAEAV</sequence>
<evidence type="ECO:0000256" key="1">
    <source>
        <dbReference type="ARBA" id="ARBA00022478"/>
    </source>
</evidence>
<dbReference type="GO" id="GO:0000428">
    <property type="term" value="C:DNA-directed RNA polymerase complex"/>
    <property type="evidence" value="ECO:0007669"/>
    <property type="project" value="UniProtKB-KW"/>
</dbReference>
<dbReference type="GO" id="GO:0005737">
    <property type="term" value="C:cytoplasm"/>
    <property type="evidence" value="ECO:0007669"/>
    <property type="project" value="TreeGrafter"/>
</dbReference>
<keyword evidence="1 12" id="KW-0240">DNA-directed RNA polymerase</keyword>
<dbReference type="SMART" id="SM00400">
    <property type="entry name" value="ZnF_CHCC"/>
    <property type="match status" value="1"/>
</dbReference>
<keyword evidence="10 12" id="KW-0238">DNA-binding</keyword>
<evidence type="ECO:0000256" key="6">
    <source>
        <dbReference type="ARBA" id="ARBA00022723"/>
    </source>
</evidence>
<keyword evidence="2 12" id="KW-0639">Primosome</keyword>
<evidence type="ECO:0000259" key="14">
    <source>
        <dbReference type="SMART" id="SM00493"/>
    </source>
</evidence>
<dbReference type="GO" id="GO:0003899">
    <property type="term" value="F:DNA-directed RNA polymerase activity"/>
    <property type="evidence" value="ECO:0007669"/>
    <property type="project" value="UniProtKB-UniRule"/>
</dbReference>
<dbReference type="Gene3D" id="3.90.580.10">
    <property type="entry name" value="Zinc finger, CHC2-type domain"/>
    <property type="match status" value="1"/>
</dbReference>
<dbReference type="InterPro" id="IPR006171">
    <property type="entry name" value="TOPRIM_dom"/>
</dbReference>
<gene>
    <name evidence="12 15" type="primary">dnaG</name>
    <name evidence="15" type="ORF">PXH66_14290</name>
</gene>
<dbReference type="SMART" id="SM00493">
    <property type="entry name" value="TOPRIM"/>
    <property type="match status" value="1"/>
</dbReference>
<dbReference type="GO" id="GO:0006269">
    <property type="term" value="P:DNA replication, synthesis of primer"/>
    <property type="evidence" value="ECO:0007669"/>
    <property type="project" value="UniProtKB-UniRule"/>
</dbReference>
<evidence type="ECO:0000256" key="5">
    <source>
        <dbReference type="ARBA" id="ARBA00022705"/>
    </source>
</evidence>
<dbReference type="PANTHER" id="PTHR30313">
    <property type="entry name" value="DNA PRIMASE"/>
    <property type="match status" value="1"/>
</dbReference>
<dbReference type="InterPro" id="IPR013264">
    <property type="entry name" value="DNAG_N"/>
</dbReference>
<protein>
    <recommendedName>
        <fullName evidence="12">DNA primase</fullName>
        <ecNumber evidence="12">2.7.7.101</ecNumber>
    </recommendedName>
</protein>
<dbReference type="NCBIfam" id="TIGR01391">
    <property type="entry name" value="dnaG"/>
    <property type="match status" value="1"/>
</dbReference>
<dbReference type="HAMAP" id="MF_00974">
    <property type="entry name" value="DNA_primase_DnaG"/>
    <property type="match status" value="1"/>
</dbReference>
<dbReference type="InterPro" id="IPR002694">
    <property type="entry name" value="Znf_CHC2"/>
</dbReference>
<feature type="zinc finger region" description="CHC2-type" evidence="12">
    <location>
        <begin position="39"/>
        <end position="63"/>
    </location>
</feature>
<dbReference type="Pfam" id="PF01807">
    <property type="entry name" value="Zn_ribbon_DnaG"/>
    <property type="match status" value="1"/>
</dbReference>
<evidence type="ECO:0000256" key="8">
    <source>
        <dbReference type="ARBA" id="ARBA00022833"/>
    </source>
</evidence>
<keyword evidence="9" id="KW-0460">Magnesium</keyword>
<keyword evidence="8 12" id="KW-0862">Zinc</keyword>
<proteinExistence type="inferred from homology"/>
<dbReference type="Proteomes" id="UP001218638">
    <property type="component" value="Chromosome"/>
</dbReference>
<comment type="subunit">
    <text evidence="12">Monomer. Interacts with DnaB.</text>
</comment>
<dbReference type="EC" id="2.7.7.101" evidence="12"/>
<dbReference type="Gene3D" id="3.90.980.10">
    <property type="entry name" value="DNA primase, catalytic core, N-terminal domain"/>
    <property type="match status" value="1"/>
</dbReference>
<dbReference type="SUPFAM" id="SSF57783">
    <property type="entry name" value="Zinc beta-ribbon"/>
    <property type="match status" value="1"/>
</dbReference>
<comment type="function">
    <text evidence="12">RNA polymerase that catalyzes the synthesis of short RNA molecules used as primers for DNA polymerase during DNA replication.</text>
</comment>
<comment type="catalytic activity">
    <reaction evidence="12">
        <text>ssDNA + n NTP = ssDNA/pppN(pN)n-1 hybrid + (n-1) diphosphate.</text>
        <dbReference type="EC" id="2.7.7.101"/>
    </reaction>
</comment>
<keyword evidence="3 12" id="KW-0808">Transferase</keyword>
<evidence type="ECO:0000256" key="7">
    <source>
        <dbReference type="ARBA" id="ARBA00022771"/>
    </source>
</evidence>
<dbReference type="Gene3D" id="3.40.1360.10">
    <property type="match status" value="1"/>
</dbReference>
<dbReference type="InterPro" id="IPR036977">
    <property type="entry name" value="DNA_primase_Znf_CHC2"/>
</dbReference>
<accession>A0AAE9ZVC3</accession>
<evidence type="ECO:0000256" key="9">
    <source>
        <dbReference type="ARBA" id="ARBA00022842"/>
    </source>
</evidence>
<dbReference type="CDD" id="cd03364">
    <property type="entry name" value="TOPRIM_DnaG_primases"/>
    <property type="match status" value="1"/>
</dbReference>
<evidence type="ECO:0000313" key="16">
    <source>
        <dbReference type="Proteomes" id="UP001218638"/>
    </source>
</evidence>
<feature type="domain" description="Zinc finger CHC2-type" evidence="13">
    <location>
        <begin position="35"/>
        <end position="89"/>
    </location>
</feature>
<dbReference type="InterPro" id="IPR030846">
    <property type="entry name" value="DnaG_bac"/>
</dbReference>
<dbReference type="GO" id="GO:0008270">
    <property type="term" value="F:zinc ion binding"/>
    <property type="evidence" value="ECO:0007669"/>
    <property type="project" value="UniProtKB-UniRule"/>
</dbReference>